<organism evidence="2 3">
    <name type="scientific">Paenibacillus alvei</name>
    <name type="common">Bacillus alvei</name>
    <dbReference type="NCBI Taxonomy" id="44250"/>
    <lineage>
        <taxon>Bacteria</taxon>
        <taxon>Bacillati</taxon>
        <taxon>Bacillota</taxon>
        <taxon>Bacilli</taxon>
        <taxon>Bacillales</taxon>
        <taxon>Paenibacillaceae</taxon>
        <taxon>Paenibacillus</taxon>
    </lineage>
</organism>
<reference evidence="2 3" key="1">
    <citation type="submission" date="2020-05" db="EMBL/GenBank/DDBJ databases">
        <title>Whole genome sequencing and identification of novel metabolites from Paenibacillus alvei strain JR949.</title>
        <authorList>
            <person name="Rajendhran J."/>
            <person name="Sree Pranav P."/>
            <person name="Mahalakshmi B."/>
            <person name="Karthikeyan R."/>
        </authorList>
    </citation>
    <scope>NUCLEOTIDE SEQUENCE [LARGE SCALE GENOMIC DNA]</scope>
    <source>
        <strain evidence="2 3">JR949</strain>
    </source>
</reference>
<accession>A0AAP7DHS9</accession>
<dbReference type="AlphaFoldDB" id="A0AAP7DHS9"/>
<proteinExistence type="predicted"/>
<dbReference type="InterPro" id="IPR025003">
    <property type="entry name" value="DUF3973"/>
</dbReference>
<evidence type="ECO:0000313" key="2">
    <source>
        <dbReference type="EMBL" id="NOJ70135.1"/>
    </source>
</evidence>
<evidence type="ECO:0000259" key="1">
    <source>
        <dbReference type="Pfam" id="PF13119"/>
    </source>
</evidence>
<dbReference type="EMBL" id="JABFOR010000005">
    <property type="protein sequence ID" value="NOJ70135.1"/>
    <property type="molecule type" value="Genomic_DNA"/>
</dbReference>
<name>A0AAP7DHS9_PAEAL</name>
<dbReference type="Proteomes" id="UP000552038">
    <property type="component" value="Unassembled WGS sequence"/>
</dbReference>
<feature type="domain" description="DUF3973" evidence="1">
    <location>
        <begin position="2"/>
        <end position="37"/>
    </location>
</feature>
<gene>
    <name evidence="2" type="ORF">HMI46_06170</name>
</gene>
<sequence length="68" mass="7833">MKCSQVHYDDGASATVVFRNVFYVDEITKRKFQLGECHLKSPFPCPAGSKYQQVFVPPRETVLQMLHE</sequence>
<comment type="caution">
    <text evidence="2">The sequence shown here is derived from an EMBL/GenBank/DDBJ whole genome shotgun (WGS) entry which is preliminary data.</text>
</comment>
<dbReference type="Pfam" id="PF13119">
    <property type="entry name" value="DUF3973"/>
    <property type="match status" value="1"/>
</dbReference>
<evidence type="ECO:0000313" key="3">
    <source>
        <dbReference type="Proteomes" id="UP000552038"/>
    </source>
</evidence>
<protein>
    <submittedName>
        <fullName evidence="2">DUF3973 domain-containing protein</fullName>
    </submittedName>
</protein>